<evidence type="ECO:0000313" key="1">
    <source>
        <dbReference type="EMBL" id="NEX89120.1"/>
    </source>
</evidence>
<protein>
    <submittedName>
        <fullName evidence="1">LamG domain-containing protein</fullName>
    </submittedName>
</protein>
<organism evidence="1 2">
    <name type="scientific">Aeromonas rivipollensis</name>
    <dbReference type="NCBI Taxonomy" id="948519"/>
    <lineage>
        <taxon>Bacteria</taxon>
        <taxon>Pseudomonadati</taxon>
        <taxon>Pseudomonadota</taxon>
        <taxon>Gammaproteobacteria</taxon>
        <taxon>Aeromonadales</taxon>
        <taxon>Aeromonadaceae</taxon>
        <taxon>Aeromonas</taxon>
    </lineage>
</organism>
<comment type="caution">
    <text evidence="1">The sequence shown here is derived from an EMBL/GenBank/DDBJ whole genome shotgun (WGS) entry which is preliminary data.</text>
</comment>
<dbReference type="InterPro" id="IPR013320">
    <property type="entry name" value="ConA-like_dom_sf"/>
</dbReference>
<reference evidence="1 2" key="1">
    <citation type="submission" date="2020-02" db="EMBL/GenBank/DDBJ databases">
        <title>Genome sequencing of Aeromonas rivipollensis.</title>
        <authorList>
            <person name="Fono-Tamo Ubani E.K."/>
            <person name="Lekota K.E."/>
        </authorList>
    </citation>
    <scope>NUCLEOTIDE SEQUENCE [LARGE SCALE GENOMIC DNA]</scope>
    <source>
        <strain evidence="1 2">G78</strain>
    </source>
</reference>
<keyword evidence="2" id="KW-1185">Reference proteome</keyword>
<proteinExistence type="predicted"/>
<gene>
    <name evidence="1" type="ORF">G4923_10435</name>
</gene>
<dbReference type="RefSeq" id="WP_163136978.1">
    <property type="nucleotide sequence ID" value="NZ_JAAILA010000013.1"/>
</dbReference>
<dbReference type="EMBL" id="JAAILA010000013">
    <property type="protein sequence ID" value="NEX89120.1"/>
    <property type="molecule type" value="Genomic_DNA"/>
</dbReference>
<accession>A0ABX0D197</accession>
<name>A0ABX0D197_9GAMM</name>
<evidence type="ECO:0000313" key="2">
    <source>
        <dbReference type="Proteomes" id="UP000472827"/>
    </source>
</evidence>
<dbReference type="SUPFAM" id="SSF49899">
    <property type="entry name" value="Concanavalin A-like lectins/glucanases"/>
    <property type="match status" value="1"/>
</dbReference>
<sequence>MAGLWQRTGNVTVTNGSKTITGFGTKWKTGTLPIQKGHTFYGPDNAAYEVDTVVSDESILLVDTYRGGTLANQAYRIDITRTSTISQFAADLASLVGKYRTWFDGMMTWLTGSGDVSILNPDTGANTTIPSWKKVTSEGEGQAARAKMEADKAAASAALAGDIVATSALPLPDVWAPLSDSLRLITGYGRDVLVGSDVVARMVNFSRNSTATYIGKDGQLKTAAANEPRFEKEGLLVEGQSTNYIVRSEGLTQLAPEPDSVVVVENGVTLVKYVGTGALAKDCTVPANTVLTLSFFVKLGATDTVITFQTRDGSFTGRTAIFRVKPTGELVVTNANGLLSAWSVVKVSPTLVRIIGTTIVSDSTTYRTYRGDPVANETFGSFQLEALTFASSYIPTAGAAVTRAPDKAWIQTAGNIAASPFTVAMEVNFRGINSTSRYARLFTCGPACYAFFTDTNISGRFNSTSPVTAFSLNPIGRAVSGMVFNGATAKLFSAKKFGPASAISALSDADMSGDLILGSTTTLSSADTLFGHIRDVKIWRRTLTDDQIKAVA</sequence>
<dbReference type="Proteomes" id="UP000472827">
    <property type="component" value="Unassembled WGS sequence"/>
</dbReference>